<evidence type="ECO:0000256" key="5">
    <source>
        <dbReference type="ARBA" id="ARBA00022989"/>
    </source>
</evidence>
<evidence type="ECO:0000256" key="4">
    <source>
        <dbReference type="ARBA" id="ARBA00022692"/>
    </source>
</evidence>
<dbReference type="InterPro" id="IPR035906">
    <property type="entry name" value="MetI-like_sf"/>
</dbReference>
<keyword evidence="6 7" id="KW-0472">Membrane</keyword>
<dbReference type="Proteomes" id="UP000830167">
    <property type="component" value="Chromosome"/>
</dbReference>
<dbReference type="InterPro" id="IPR000515">
    <property type="entry name" value="MetI-like"/>
</dbReference>
<dbReference type="PANTHER" id="PTHR43744:SF8">
    <property type="entry name" value="SN-GLYCEROL-3-PHOSPHATE TRANSPORT SYSTEM PERMEASE PROTEIN UGPE"/>
    <property type="match status" value="1"/>
</dbReference>
<accession>A0ABY4CQD6</accession>
<name>A0ABY4CQD6_9BACL</name>
<keyword evidence="3" id="KW-1003">Cell membrane</keyword>
<keyword evidence="10" id="KW-1185">Reference proteome</keyword>
<evidence type="ECO:0000256" key="3">
    <source>
        <dbReference type="ARBA" id="ARBA00022475"/>
    </source>
</evidence>
<dbReference type="SUPFAM" id="SSF161098">
    <property type="entry name" value="MetI-like"/>
    <property type="match status" value="1"/>
</dbReference>
<gene>
    <name evidence="9" type="ORF">LSG31_11415</name>
</gene>
<sequence>MNNRAMKKNALFLLMIVIAVVHILPFYLLLTTSFKPESDTSSKWLWPHALYFGNFTNAWKHAHLGTAIVNNVIITGIAVTLVVFLGCLASYPLARFKTRLNKFMYTVFVATMIVPPLTILVPLYKFVAGMGGMNTYWAIILLHVTFNLPMAIFLFTGFISTIPKELDEAAMIDGTSRIGLFFRIIMPLLKPITATVIILTGVTIWNDYQFSLFFLQSSDSQTITVALSSFFSQYVNNIGWVAAGSFMGALPIIALYLFLQKYFISGLSSGAVKG</sequence>
<evidence type="ECO:0000256" key="2">
    <source>
        <dbReference type="ARBA" id="ARBA00022448"/>
    </source>
</evidence>
<keyword evidence="4 7" id="KW-0812">Transmembrane</keyword>
<evidence type="ECO:0000313" key="9">
    <source>
        <dbReference type="EMBL" id="UOF92712.1"/>
    </source>
</evidence>
<comment type="subcellular location">
    <subcellularLocation>
        <location evidence="1 7">Cell membrane</location>
        <topology evidence="1 7">Multi-pass membrane protein</topology>
    </subcellularLocation>
</comment>
<feature type="transmembrane region" description="Helical" evidence="7">
    <location>
        <begin position="136"/>
        <end position="159"/>
    </location>
</feature>
<evidence type="ECO:0000256" key="7">
    <source>
        <dbReference type="RuleBase" id="RU363032"/>
    </source>
</evidence>
<organism evidence="9 10">
    <name type="scientific">Fodinisporobacter ferrooxydans</name>
    <dbReference type="NCBI Taxonomy" id="2901836"/>
    <lineage>
        <taxon>Bacteria</taxon>
        <taxon>Bacillati</taxon>
        <taxon>Bacillota</taxon>
        <taxon>Bacilli</taxon>
        <taxon>Bacillales</taxon>
        <taxon>Alicyclobacillaceae</taxon>
        <taxon>Fodinisporobacter</taxon>
    </lineage>
</organism>
<dbReference type="RefSeq" id="WP_347439382.1">
    <property type="nucleotide sequence ID" value="NZ_CP089291.1"/>
</dbReference>
<keyword evidence="2 7" id="KW-0813">Transport</keyword>
<evidence type="ECO:0000256" key="6">
    <source>
        <dbReference type="ARBA" id="ARBA00023136"/>
    </source>
</evidence>
<reference evidence="9" key="1">
    <citation type="submission" date="2021-12" db="EMBL/GenBank/DDBJ databases">
        <title>Alicyclobacillaceae gen. nov., sp. nov., isolated from chalcocite enrichment system.</title>
        <authorList>
            <person name="Jiang Z."/>
        </authorList>
    </citation>
    <scope>NUCLEOTIDE SEQUENCE</scope>
    <source>
        <strain evidence="9">MYW30-H2</strain>
    </source>
</reference>
<feature type="domain" description="ABC transmembrane type-1" evidence="8">
    <location>
        <begin position="68"/>
        <end position="259"/>
    </location>
</feature>
<proteinExistence type="inferred from homology"/>
<feature type="transmembrane region" description="Helical" evidence="7">
    <location>
        <begin position="68"/>
        <end position="91"/>
    </location>
</feature>
<dbReference type="Gene3D" id="1.10.3720.10">
    <property type="entry name" value="MetI-like"/>
    <property type="match status" value="1"/>
</dbReference>
<evidence type="ECO:0000256" key="1">
    <source>
        <dbReference type="ARBA" id="ARBA00004651"/>
    </source>
</evidence>
<dbReference type="PROSITE" id="PS50928">
    <property type="entry name" value="ABC_TM1"/>
    <property type="match status" value="1"/>
</dbReference>
<dbReference type="EMBL" id="CP089291">
    <property type="protein sequence ID" value="UOF92712.1"/>
    <property type="molecule type" value="Genomic_DNA"/>
</dbReference>
<feature type="transmembrane region" description="Helical" evidence="7">
    <location>
        <begin position="238"/>
        <end position="259"/>
    </location>
</feature>
<dbReference type="PANTHER" id="PTHR43744">
    <property type="entry name" value="ABC TRANSPORTER PERMEASE PROTEIN MG189-RELATED-RELATED"/>
    <property type="match status" value="1"/>
</dbReference>
<evidence type="ECO:0000259" key="8">
    <source>
        <dbReference type="PROSITE" id="PS50928"/>
    </source>
</evidence>
<protein>
    <submittedName>
        <fullName evidence="9">Carbohydrate ABC transporter permease</fullName>
    </submittedName>
</protein>
<feature type="transmembrane region" description="Helical" evidence="7">
    <location>
        <begin position="103"/>
        <end position="124"/>
    </location>
</feature>
<keyword evidence="5 7" id="KW-1133">Transmembrane helix</keyword>
<comment type="similarity">
    <text evidence="7">Belongs to the binding-protein-dependent transport system permease family.</text>
</comment>
<dbReference type="CDD" id="cd06261">
    <property type="entry name" value="TM_PBP2"/>
    <property type="match status" value="1"/>
</dbReference>
<feature type="transmembrane region" description="Helical" evidence="7">
    <location>
        <begin position="180"/>
        <end position="205"/>
    </location>
</feature>
<feature type="transmembrane region" description="Helical" evidence="7">
    <location>
        <begin position="12"/>
        <end position="30"/>
    </location>
</feature>
<dbReference type="Pfam" id="PF00528">
    <property type="entry name" value="BPD_transp_1"/>
    <property type="match status" value="1"/>
</dbReference>
<evidence type="ECO:0000313" key="10">
    <source>
        <dbReference type="Proteomes" id="UP000830167"/>
    </source>
</evidence>